<dbReference type="SUPFAM" id="SSF54236">
    <property type="entry name" value="Ubiquitin-like"/>
    <property type="match status" value="1"/>
</dbReference>
<evidence type="ECO:0000256" key="1">
    <source>
        <dbReference type="SAM" id="MobiDB-lite"/>
    </source>
</evidence>
<dbReference type="EMBL" id="VDMD01000002">
    <property type="protein sequence ID" value="TRM67497.1"/>
    <property type="molecule type" value="Genomic_DNA"/>
</dbReference>
<name>A0A550CRS9_9AGAR</name>
<accession>A0A550CRS9</accession>
<evidence type="ECO:0008006" key="4">
    <source>
        <dbReference type="Google" id="ProtNLM"/>
    </source>
</evidence>
<sequence>MPPKFPAKVHQLQIKTHTQTIFLTLAPNTTVDDVKQSVLDALSLPVSDLVTNPASMEEEEEAPPTVQDVNDFVLCREQKGDYETIPDGSKTLKDLNLPGWAVLYIRFKDPNGDLLPLQFTRPSLDDEEEATEITYPAPDADRPNKRKAPMEAEEENVTLEDIVDAI</sequence>
<evidence type="ECO:0000313" key="3">
    <source>
        <dbReference type="Proteomes" id="UP000320762"/>
    </source>
</evidence>
<dbReference type="AlphaFoldDB" id="A0A550CRS9"/>
<organism evidence="2 3">
    <name type="scientific">Schizophyllum amplum</name>
    <dbReference type="NCBI Taxonomy" id="97359"/>
    <lineage>
        <taxon>Eukaryota</taxon>
        <taxon>Fungi</taxon>
        <taxon>Dikarya</taxon>
        <taxon>Basidiomycota</taxon>
        <taxon>Agaricomycotina</taxon>
        <taxon>Agaricomycetes</taxon>
        <taxon>Agaricomycetidae</taxon>
        <taxon>Agaricales</taxon>
        <taxon>Schizophyllaceae</taxon>
        <taxon>Schizophyllum</taxon>
    </lineage>
</organism>
<proteinExistence type="predicted"/>
<dbReference type="OrthoDB" id="3173670at2759"/>
<dbReference type="InterPro" id="IPR029071">
    <property type="entry name" value="Ubiquitin-like_domsf"/>
</dbReference>
<evidence type="ECO:0000313" key="2">
    <source>
        <dbReference type="EMBL" id="TRM67497.1"/>
    </source>
</evidence>
<keyword evidence="3" id="KW-1185">Reference proteome</keyword>
<reference evidence="2 3" key="1">
    <citation type="journal article" date="2019" name="New Phytol.">
        <title>Comparative genomics reveals unique wood-decay strategies and fruiting body development in the Schizophyllaceae.</title>
        <authorList>
            <person name="Almasi E."/>
            <person name="Sahu N."/>
            <person name="Krizsan K."/>
            <person name="Balint B."/>
            <person name="Kovacs G.M."/>
            <person name="Kiss B."/>
            <person name="Cseklye J."/>
            <person name="Drula E."/>
            <person name="Henrissat B."/>
            <person name="Nagy I."/>
            <person name="Chovatia M."/>
            <person name="Adam C."/>
            <person name="LaButti K."/>
            <person name="Lipzen A."/>
            <person name="Riley R."/>
            <person name="Grigoriev I.V."/>
            <person name="Nagy L.G."/>
        </authorList>
    </citation>
    <scope>NUCLEOTIDE SEQUENCE [LARGE SCALE GENOMIC DNA]</scope>
    <source>
        <strain evidence="2 3">NL-1724</strain>
    </source>
</reference>
<comment type="caution">
    <text evidence="2">The sequence shown here is derived from an EMBL/GenBank/DDBJ whole genome shotgun (WGS) entry which is preliminary data.</text>
</comment>
<dbReference type="Proteomes" id="UP000320762">
    <property type="component" value="Unassembled WGS sequence"/>
</dbReference>
<gene>
    <name evidence="2" type="ORF">BD626DRAFT_478976</name>
</gene>
<protein>
    <recommendedName>
        <fullName evidence="4">Ubiquitin-like domain-containing protein</fullName>
    </recommendedName>
</protein>
<feature type="region of interest" description="Disordered" evidence="1">
    <location>
        <begin position="122"/>
        <end position="157"/>
    </location>
</feature>